<gene>
    <name evidence="2" type="ORF">E2C01_062319</name>
</gene>
<dbReference type="EMBL" id="VSRR010027327">
    <property type="protein sequence ID" value="MPC68124.1"/>
    <property type="molecule type" value="Genomic_DNA"/>
</dbReference>
<evidence type="ECO:0000313" key="3">
    <source>
        <dbReference type="Proteomes" id="UP000324222"/>
    </source>
</evidence>
<dbReference type="Proteomes" id="UP000324222">
    <property type="component" value="Unassembled WGS sequence"/>
</dbReference>
<evidence type="ECO:0000313" key="2">
    <source>
        <dbReference type="EMBL" id="MPC68124.1"/>
    </source>
</evidence>
<accession>A0A5B7HHP7</accession>
<protein>
    <submittedName>
        <fullName evidence="2">Uncharacterized protein</fullName>
    </submittedName>
</protein>
<dbReference type="AlphaFoldDB" id="A0A5B7HHP7"/>
<evidence type="ECO:0000256" key="1">
    <source>
        <dbReference type="SAM" id="MobiDB-lite"/>
    </source>
</evidence>
<reference evidence="2 3" key="1">
    <citation type="submission" date="2019-05" db="EMBL/GenBank/DDBJ databases">
        <title>Another draft genome of Portunus trituberculatus and its Hox gene families provides insights of decapod evolution.</title>
        <authorList>
            <person name="Jeong J.-H."/>
            <person name="Song I."/>
            <person name="Kim S."/>
            <person name="Choi T."/>
            <person name="Kim D."/>
            <person name="Ryu S."/>
            <person name="Kim W."/>
        </authorList>
    </citation>
    <scope>NUCLEOTIDE SEQUENCE [LARGE SCALE GENOMIC DNA]</scope>
    <source>
        <tissue evidence="2">Muscle</tissue>
    </source>
</reference>
<sequence>MRQAGLTINIIPNFKSLRRTFLSSSILAFLPLTSARALRASAQVQKTRLPSDPATLHHPAPTLPPHRRHQLQEQEQ</sequence>
<feature type="region of interest" description="Disordered" evidence="1">
    <location>
        <begin position="43"/>
        <end position="76"/>
    </location>
</feature>
<organism evidence="2 3">
    <name type="scientific">Portunus trituberculatus</name>
    <name type="common">Swimming crab</name>
    <name type="synonym">Neptunus trituberculatus</name>
    <dbReference type="NCBI Taxonomy" id="210409"/>
    <lineage>
        <taxon>Eukaryota</taxon>
        <taxon>Metazoa</taxon>
        <taxon>Ecdysozoa</taxon>
        <taxon>Arthropoda</taxon>
        <taxon>Crustacea</taxon>
        <taxon>Multicrustacea</taxon>
        <taxon>Malacostraca</taxon>
        <taxon>Eumalacostraca</taxon>
        <taxon>Eucarida</taxon>
        <taxon>Decapoda</taxon>
        <taxon>Pleocyemata</taxon>
        <taxon>Brachyura</taxon>
        <taxon>Eubrachyura</taxon>
        <taxon>Portunoidea</taxon>
        <taxon>Portunidae</taxon>
        <taxon>Portuninae</taxon>
        <taxon>Portunus</taxon>
    </lineage>
</organism>
<name>A0A5B7HHP7_PORTR</name>
<proteinExistence type="predicted"/>
<comment type="caution">
    <text evidence="2">The sequence shown here is derived from an EMBL/GenBank/DDBJ whole genome shotgun (WGS) entry which is preliminary data.</text>
</comment>
<keyword evidence="3" id="KW-1185">Reference proteome</keyword>